<evidence type="ECO:0000313" key="3">
    <source>
        <dbReference type="Proteomes" id="UP000240653"/>
    </source>
</evidence>
<dbReference type="RefSeq" id="WP_106726957.1">
    <property type="nucleotide sequence ID" value="NZ_PXYL01000022.1"/>
</dbReference>
<dbReference type="EMBL" id="PXYL01000022">
    <property type="protein sequence ID" value="PSJ55793.1"/>
    <property type="molecule type" value="Genomic_DNA"/>
</dbReference>
<dbReference type="Proteomes" id="UP000240653">
    <property type="component" value="Unassembled WGS sequence"/>
</dbReference>
<keyword evidence="1" id="KW-0175">Coiled coil</keyword>
<keyword evidence="3" id="KW-1185">Reference proteome</keyword>
<name>A0A2P7S024_9HYPH</name>
<comment type="caution">
    <text evidence="2">The sequence shown here is derived from an EMBL/GenBank/DDBJ whole genome shotgun (WGS) entry which is preliminary data.</text>
</comment>
<sequence length="299" mass="33117">MTELSNSLADLAERIKETTATLAAAERTTIEAAYDAGLLLCQAKEQCAHGEWLPFLDRAGLKARQAQRLMQIASAGLDKRHVSLIGGIRAALDYIGNLQLPPKGDILYVGRRERQERDLTGAWVQHSNDHPGYFDVTAIRADGSCVSTSKPAKGETIRCQDGFFNGVWVTLEMVLDIPHEDRDFLCLPSDVIEKGDDCPFLDGMQMLEPGAYPAIQTSPLPLSYVRACEAVSLCEAELTEANIKNMQRALTICAHRMKTWPEDDIRMLGTWARIADDRLSDRVGRIEAIAKVKYGRMPA</sequence>
<dbReference type="AlphaFoldDB" id="A0A2P7S024"/>
<protein>
    <recommendedName>
        <fullName evidence="4">DUF3102 domain-containing protein</fullName>
    </recommendedName>
</protein>
<proteinExistence type="predicted"/>
<dbReference type="OrthoDB" id="8070450at2"/>
<evidence type="ECO:0000256" key="1">
    <source>
        <dbReference type="SAM" id="Coils"/>
    </source>
</evidence>
<accession>A0A2P7S024</accession>
<evidence type="ECO:0000313" key="2">
    <source>
        <dbReference type="EMBL" id="PSJ55793.1"/>
    </source>
</evidence>
<gene>
    <name evidence="2" type="ORF">C7I85_26255</name>
</gene>
<evidence type="ECO:0008006" key="4">
    <source>
        <dbReference type="Google" id="ProtNLM"/>
    </source>
</evidence>
<feature type="coiled-coil region" evidence="1">
    <location>
        <begin position="1"/>
        <end position="28"/>
    </location>
</feature>
<organism evidence="2 3">
    <name type="scientific">Pseudaminobacter soli</name>
    <name type="common">ex Li et al. 2025</name>
    <dbReference type="NCBI Taxonomy" id="1295366"/>
    <lineage>
        <taxon>Bacteria</taxon>
        <taxon>Pseudomonadati</taxon>
        <taxon>Pseudomonadota</taxon>
        <taxon>Alphaproteobacteria</taxon>
        <taxon>Hyphomicrobiales</taxon>
        <taxon>Phyllobacteriaceae</taxon>
        <taxon>Pseudaminobacter</taxon>
    </lineage>
</organism>
<reference evidence="2 3" key="1">
    <citation type="submission" date="2018-03" db="EMBL/GenBank/DDBJ databases">
        <title>The draft genome of Mesorhizobium soli JCM 19897.</title>
        <authorList>
            <person name="Li L."/>
            <person name="Liu L."/>
            <person name="Liang L."/>
            <person name="Wang T."/>
            <person name="Zhang X."/>
        </authorList>
    </citation>
    <scope>NUCLEOTIDE SEQUENCE [LARGE SCALE GENOMIC DNA]</scope>
    <source>
        <strain evidence="2 3">JCM 19897</strain>
    </source>
</reference>